<feature type="transmembrane region" description="Helical" evidence="2">
    <location>
        <begin position="153"/>
        <end position="171"/>
    </location>
</feature>
<dbReference type="Pfam" id="PF01478">
    <property type="entry name" value="Peptidase_A24"/>
    <property type="match status" value="1"/>
</dbReference>
<comment type="caution">
    <text evidence="4">The sequence shown here is derived from an EMBL/GenBank/DDBJ whole genome shotgun (WGS) entry which is preliminary data.</text>
</comment>
<protein>
    <submittedName>
        <fullName evidence="4">Prepilin peptidase</fullName>
    </submittedName>
</protein>
<organism evidence="4 5">
    <name type="scientific">Paenibacillus glycinis</name>
    <dbReference type="NCBI Taxonomy" id="2697035"/>
    <lineage>
        <taxon>Bacteria</taxon>
        <taxon>Bacillati</taxon>
        <taxon>Bacillota</taxon>
        <taxon>Bacilli</taxon>
        <taxon>Bacillales</taxon>
        <taxon>Paenibacillaceae</taxon>
        <taxon>Paenibacillus</taxon>
    </lineage>
</organism>
<dbReference type="InterPro" id="IPR000045">
    <property type="entry name" value="Prepilin_IV_endopep_pep"/>
</dbReference>
<feature type="domain" description="Prepilin type IV endopeptidase peptidase" evidence="3">
    <location>
        <begin position="10"/>
        <end position="110"/>
    </location>
</feature>
<dbReference type="EMBL" id="JAAAMV010000029">
    <property type="protein sequence ID" value="NBD27660.1"/>
    <property type="molecule type" value="Genomic_DNA"/>
</dbReference>
<dbReference type="Gene3D" id="1.20.120.1220">
    <property type="match status" value="1"/>
</dbReference>
<evidence type="ECO:0000256" key="1">
    <source>
        <dbReference type="ARBA" id="ARBA00005801"/>
    </source>
</evidence>
<comment type="similarity">
    <text evidence="1">Belongs to the peptidase A24 family.</text>
</comment>
<keyword evidence="2" id="KW-0812">Transmembrane</keyword>
<feature type="transmembrane region" description="Helical" evidence="2">
    <location>
        <begin position="40"/>
        <end position="63"/>
    </location>
</feature>
<sequence>MDSWITEIMAALFIGAAFISDIKSMTISNKLNVGFLAAGISYHVIAGGVAGGLHALAGAAAGLVPLLLLYLLKGIGAGDVKFFAALGAILGMEDVLQVMMYAILYGGLMGAVTLLFNRSFGRRLLFGAVSVIVAESRLQAWEASFANSGSLRFPFMIAVLPGAVTAWFMIAPL</sequence>
<evidence type="ECO:0000259" key="3">
    <source>
        <dbReference type="Pfam" id="PF01478"/>
    </source>
</evidence>
<name>A0ABW9XY68_9BACL</name>
<accession>A0ABW9XY68</accession>
<keyword evidence="2" id="KW-1133">Transmembrane helix</keyword>
<gene>
    <name evidence="4" type="ORF">GT019_27620</name>
</gene>
<dbReference type="InterPro" id="IPR050882">
    <property type="entry name" value="Prepilin_peptidase/N-MTase"/>
</dbReference>
<keyword evidence="5" id="KW-1185">Reference proteome</keyword>
<dbReference type="RefSeq" id="WP_161746682.1">
    <property type="nucleotide sequence ID" value="NZ_JAAAMV010000029.1"/>
</dbReference>
<dbReference type="PANTHER" id="PTHR30487:SF0">
    <property type="entry name" value="PREPILIN LEADER PEPTIDASE_N-METHYLTRANSFERASE-RELATED"/>
    <property type="match status" value="1"/>
</dbReference>
<proteinExistence type="inferred from homology"/>
<evidence type="ECO:0000313" key="4">
    <source>
        <dbReference type="EMBL" id="NBD27660.1"/>
    </source>
</evidence>
<evidence type="ECO:0000256" key="2">
    <source>
        <dbReference type="SAM" id="Phobius"/>
    </source>
</evidence>
<reference evidence="4 5" key="1">
    <citation type="submission" date="2020-01" db="EMBL/GenBank/DDBJ databases">
        <title>Paenibacillus soybeanensis sp. nov. isolated from the nodules of soybean (Glycine max(L.) Merr).</title>
        <authorList>
            <person name="Wang H."/>
        </authorList>
    </citation>
    <scope>NUCLEOTIDE SEQUENCE [LARGE SCALE GENOMIC DNA]</scope>
    <source>
        <strain evidence="4 5">T1</strain>
    </source>
</reference>
<evidence type="ECO:0000313" key="5">
    <source>
        <dbReference type="Proteomes" id="UP000665561"/>
    </source>
</evidence>
<keyword evidence="2" id="KW-0472">Membrane</keyword>
<feature type="transmembrane region" description="Helical" evidence="2">
    <location>
        <begin position="98"/>
        <end position="117"/>
    </location>
</feature>
<dbReference type="Proteomes" id="UP000665561">
    <property type="component" value="Unassembled WGS sequence"/>
</dbReference>
<dbReference type="PANTHER" id="PTHR30487">
    <property type="entry name" value="TYPE 4 PREPILIN-LIKE PROTEINS LEADER PEPTIDE-PROCESSING ENZYME"/>
    <property type="match status" value="1"/>
</dbReference>